<sequence length="107" mass="11391">MALNPGIAAKIAATSDHARHGTCLRCGAPVLRARAGHVAALDVIADPQPLDLHGEILARLDGRLTWRLITTALGIQRIAWRSPTVPTSDLVIADHTCPPQPIQEALL</sequence>
<proteinExistence type="predicted"/>
<evidence type="ECO:0000313" key="2">
    <source>
        <dbReference type="Proteomes" id="UP001551210"/>
    </source>
</evidence>
<dbReference type="Proteomes" id="UP001551210">
    <property type="component" value="Unassembled WGS sequence"/>
</dbReference>
<dbReference type="RefSeq" id="WP_359205711.1">
    <property type="nucleotide sequence ID" value="NZ_JBEZAM010000008.1"/>
</dbReference>
<dbReference type="EMBL" id="JBEZAM010000008">
    <property type="protein sequence ID" value="MEU7293357.1"/>
    <property type="molecule type" value="Genomic_DNA"/>
</dbReference>
<keyword evidence="2" id="KW-1185">Reference proteome</keyword>
<reference evidence="1 2" key="1">
    <citation type="submission" date="2024-06" db="EMBL/GenBank/DDBJ databases">
        <title>The Natural Products Discovery Center: Release of the First 8490 Sequenced Strains for Exploring Actinobacteria Biosynthetic Diversity.</title>
        <authorList>
            <person name="Kalkreuter E."/>
            <person name="Kautsar S.A."/>
            <person name="Yang D."/>
            <person name="Bader C.D."/>
            <person name="Teijaro C.N."/>
            <person name="Fluegel L."/>
            <person name="Davis C.M."/>
            <person name="Simpson J.R."/>
            <person name="Lauterbach L."/>
            <person name="Steele A.D."/>
            <person name="Gui C."/>
            <person name="Meng S."/>
            <person name="Li G."/>
            <person name="Viehrig K."/>
            <person name="Ye F."/>
            <person name="Su P."/>
            <person name="Kiefer A.F."/>
            <person name="Nichols A."/>
            <person name="Cepeda A.J."/>
            <person name="Yan W."/>
            <person name="Fan B."/>
            <person name="Jiang Y."/>
            <person name="Adhikari A."/>
            <person name="Zheng C.-J."/>
            <person name="Schuster L."/>
            <person name="Cowan T.M."/>
            <person name="Smanski M.J."/>
            <person name="Chevrette M.G."/>
            <person name="De Carvalho L.P.S."/>
            <person name="Shen B."/>
        </authorList>
    </citation>
    <scope>NUCLEOTIDE SEQUENCE [LARGE SCALE GENOMIC DNA]</scope>
    <source>
        <strain evidence="1 2">NPDC045705</strain>
    </source>
</reference>
<name>A0ABV3CT21_STREX</name>
<evidence type="ECO:0000313" key="1">
    <source>
        <dbReference type="EMBL" id="MEU7293357.1"/>
    </source>
</evidence>
<protein>
    <submittedName>
        <fullName evidence="1">Uncharacterized protein</fullName>
    </submittedName>
</protein>
<accession>A0ABV3CT21</accession>
<comment type="caution">
    <text evidence="1">The sequence shown here is derived from an EMBL/GenBank/DDBJ whole genome shotgun (WGS) entry which is preliminary data.</text>
</comment>
<gene>
    <name evidence="1" type="ORF">AB0A76_09155</name>
</gene>
<organism evidence="1 2">
    <name type="scientific">Streptomyces exfoliatus</name>
    <name type="common">Streptomyces hydrogenans</name>
    <dbReference type="NCBI Taxonomy" id="1905"/>
    <lineage>
        <taxon>Bacteria</taxon>
        <taxon>Bacillati</taxon>
        <taxon>Actinomycetota</taxon>
        <taxon>Actinomycetes</taxon>
        <taxon>Kitasatosporales</taxon>
        <taxon>Streptomycetaceae</taxon>
        <taxon>Streptomyces</taxon>
    </lineage>
</organism>